<dbReference type="GO" id="GO:0031507">
    <property type="term" value="P:heterochromatin formation"/>
    <property type="evidence" value="ECO:0007669"/>
    <property type="project" value="TreeGrafter"/>
</dbReference>
<keyword evidence="2" id="KW-1185">Reference proteome</keyword>
<gene>
    <name evidence="1" type="ORF">AVEN_155593_1</name>
</gene>
<dbReference type="PANTHER" id="PTHR46576:SF1">
    <property type="entry name" value="BROMO ADJACENT HOMOLOGY DOMAIN-CONTAINING 1 PROTEIN"/>
    <property type="match status" value="1"/>
</dbReference>
<name>A0A4Y2ULQ9_ARAVE</name>
<dbReference type="GO" id="GO:0003682">
    <property type="term" value="F:chromatin binding"/>
    <property type="evidence" value="ECO:0007669"/>
    <property type="project" value="TreeGrafter"/>
</dbReference>
<dbReference type="OrthoDB" id="1922186at2759"/>
<reference evidence="1 2" key="1">
    <citation type="journal article" date="2019" name="Sci. Rep.">
        <title>Orb-weaving spider Araneus ventricosus genome elucidates the spidroin gene catalogue.</title>
        <authorList>
            <person name="Kono N."/>
            <person name="Nakamura H."/>
            <person name="Ohtoshi R."/>
            <person name="Moran D.A.P."/>
            <person name="Shinohara A."/>
            <person name="Yoshida Y."/>
            <person name="Fujiwara M."/>
            <person name="Mori M."/>
            <person name="Tomita M."/>
            <person name="Arakawa K."/>
        </authorList>
    </citation>
    <scope>NUCLEOTIDE SEQUENCE [LARGE SCALE GENOMIC DNA]</scope>
</reference>
<accession>A0A4Y2ULQ9</accession>
<organism evidence="1 2">
    <name type="scientific">Araneus ventricosus</name>
    <name type="common">Orbweaver spider</name>
    <name type="synonym">Epeira ventricosa</name>
    <dbReference type="NCBI Taxonomy" id="182803"/>
    <lineage>
        <taxon>Eukaryota</taxon>
        <taxon>Metazoa</taxon>
        <taxon>Ecdysozoa</taxon>
        <taxon>Arthropoda</taxon>
        <taxon>Chelicerata</taxon>
        <taxon>Arachnida</taxon>
        <taxon>Araneae</taxon>
        <taxon>Araneomorphae</taxon>
        <taxon>Entelegynae</taxon>
        <taxon>Araneoidea</taxon>
        <taxon>Araneidae</taxon>
        <taxon>Araneus</taxon>
    </lineage>
</organism>
<evidence type="ECO:0000313" key="1">
    <source>
        <dbReference type="EMBL" id="GBO13134.1"/>
    </source>
</evidence>
<dbReference type="InterPro" id="IPR043151">
    <property type="entry name" value="BAH_sf"/>
</dbReference>
<dbReference type="GO" id="GO:0045892">
    <property type="term" value="P:negative regulation of DNA-templated transcription"/>
    <property type="evidence" value="ECO:0007669"/>
    <property type="project" value="TreeGrafter"/>
</dbReference>
<protein>
    <submittedName>
        <fullName evidence="1">Uncharacterized protein</fullName>
    </submittedName>
</protein>
<dbReference type="PANTHER" id="PTHR46576">
    <property type="entry name" value="BROMO ADJACENT HOMOLOGY DOMAIN-CONTAINING 1 PROTEIN"/>
    <property type="match status" value="1"/>
</dbReference>
<dbReference type="GO" id="GO:0005677">
    <property type="term" value="C:chromatin silencing complex"/>
    <property type="evidence" value="ECO:0007669"/>
    <property type="project" value="TreeGrafter"/>
</dbReference>
<comment type="caution">
    <text evidence="1">The sequence shown here is derived from an EMBL/GenBank/DDBJ whole genome shotgun (WGS) entry which is preliminary data.</text>
</comment>
<dbReference type="Proteomes" id="UP000499080">
    <property type="component" value="Unassembled WGS sequence"/>
</dbReference>
<dbReference type="EMBL" id="BGPR01037521">
    <property type="protein sequence ID" value="GBO13134.1"/>
    <property type="molecule type" value="Genomic_DNA"/>
</dbReference>
<proteinExistence type="predicted"/>
<sequence length="131" mass="15170">MQNDSTPCARLCYPSIEHKEGDVINEKDCVLLRSGPKDTDLPYVAKVSAFWENPEDEDKCYVLTYNEYCRYRGSLIMDDDIISLASLLVPELLDGYPRKNRLPSDAVASDIVFFCRHVYDFRQRRILKNPT</sequence>
<dbReference type="AlphaFoldDB" id="A0A4Y2ULQ9"/>
<dbReference type="Gene3D" id="2.30.30.490">
    <property type="match status" value="1"/>
</dbReference>
<dbReference type="GO" id="GO:0000976">
    <property type="term" value="F:transcription cis-regulatory region binding"/>
    <property type="evidence" value="ECO:0007669"/>
    <property type="project" value="TreeGrafter"/>
</dbReference>
<dbReference type="InterPro" id="IPR053032">
    <property type="entry name" value="BAH_domain-containing"/>
</dbReference>
<evidence type="ECO:0000313" key="2">
    <source>
        <dbReference type="Proteomes" id="UP000499080"/>
    </source>
</evidence>